<name>A0ABN0JY15_9GAMM</name>
<proteinExistence type="predicted"/>
<dbReference type="Proteomes" id="UP000018433">
    <property type="component" value="Unassembled WGS sequence"/>
</dbReference>
<gene>
    <name evidence="1" type="ORF">F950_01704</name>
</gene>
<protein>
    <submittedName>
        <fullName evidence="1">Uncharacterized protein</fullName>
    </submittedName>
</protein>
<evidence type="ECO:0000313" key="2">
    <source>
        <dbReference type="Proteomes" id="UP000018433"/>
    </source>
</evidence>
<reference evidence="1 2" key="1">
    <citation type="submission" date="2013-02" db="EMBL/GenBank/DDBJ databases">
        <title>The Genome Sequence of Acinetobacter soli NIPH 2899.</title>
        <authorList>
            <consortium name="The Broad Institute Genome Sequencing Platform"/>
            <consortium name="The Broad Institute Genome Sequencing Center for Infectious Disease"/>
            <person name="Cerqueira G."/>
            <person name="Feldgarden M."/>
            <person name="Courvalin P."/>
            <person name="Perichon B."/>
            <person name="Grillot-Courvalin C."/>
            <person name="Clermont D."/>
            <person name="Rocha E."/>
            <person name="Yoon E.-J."/>
            <person name="Nemec A."/>
            <person name="Walker B."/>
            <person name="Young S.K."/>
            <person name="Zeng Q."/>
            <person name="Gargeya S."/>
            <person name="Fitzgerald M."/>
            <person name="Haas B."/>
            <person name="Abouelleil A."/>
            <person name="Alvarado L."/>
            <person name="Arachchi H.M."/>
            <person name="Berlin A.M."/>
            <person name="Chapman S.B."/>
            <person name="Dewar J."/>
            <person name="Goldberg J."/>
            <person name="Griggs A."/>
            <person name="Gujja S."/>
            <person name="Hansen M."/>
            <person name="Howarth C."/>
            <person name="Imamovic A."/>
            <person name="Larimer J."/>
            <person name="McCowan C."/>
            <person name="Murphy C."/>
            <person name="Neiman D."/>
            <person name="Pearson M."/>
            <person name="Priest M."/>
            <person name="Roberts A."/>
            <person name="Saif S."/>
            <person name="Shea T."/>
            <person name="Sisk P."/>
            <person name="Sykes S."/>
            <person name="Wortman J."/>
            <person name="Nusbaum C."/>
            <person name="Birren B."/>
        </authorList>
    </citation>
    <scope>NUCLEOTIDE SEQUENCE [LARGE SCALE GENOMIC DNA]</scope>
    <source>
        <strain evidence="1 2">NIPH 2899</strain>
    </source>
</reference>
<dbReference type="EMBL" id="APPV01000010">
    <property type="protein sequence ID" value="ENV60477.1"/>
    <property type="molecule type" value="Genomic_DNA"/>
</dbReference>
<comment type="caution">
    <text evidence="1">The sequence shown here is derived from an EMBL/GenBank/DDBJ whole genome shotgun (WGS) entry which is preliminary data.</text>
</comment>
<evidence type="ECO:0000313" key="1">
    <source>
        <dbReference type="EMBL" id="ENV60477.1"/>
    </source>
</evidence>
<dbReference type="RefSeq" id="WP_004945913.1">
    <property type="nucleotide sequence ID" value="NZ_KB849643.1"/>
</dbReference>
<accession>A0ABN0JY15</accession>
<sequence>MDNFDNFSEVKFYRAFTKLISNGVHKNLFINGTRKPTHMPLEAHHIIDQWFMDKFSIKARSSTIFVGTQIRSVESYAKSEDAVIKIISFPVGSNYIYSSKIHDLYEDYNLLIQSDGYADTRNIIPLLEESNYQITNNPELIPSDFLGEIMVYCEYFYLEDL</sequence>
<keyword evidence="2" id="KW-1185">Reference proteome</keyword>
<organism evidence="1 2">
    <name type="scientific">Acinetobacter soli NIPH 2899</name>
    <dbReference type="NCBI Taxonomy" id="1217677"/>
    <lineage>
        <taxon>Bacteria</taxon>
        <taxon>Pseudomonadati</taxon>
        <taxon>Pseudomonadota</taxon>
        <taxon>Gammaproteobacteria</taxon>
        <taxon>Moraxellales</taxon>
        <taxon>Moraxellaceae</taxon>
        <taxon>Acinetobacter</taxon>
    </lineage>
</organism>